<name>A0ACC2PQ40_9HYME</name>
<sequence length="784" mass="88492">MTKDFPNTMDLEQDSNVDGDSPLHTAVKHQNLEMVELIIKHGNSIHAKNRMNQTPLHLAYHIVKTSYPSKNISDIMNAMLAHLGKPNINAIDDSGLSYFHIACEMGCVELINHYLDFGVNINAQICSKLYSSGYTPLHLSIQSRHKKVVETLLNRGANLTIRNDAGDTPIHLAFLHLHSDEILLNSILAKCSMRNDNALNKYGLSHLHVACAAGNVDLVKDLLNSGASLEHAVNLDSPKCAGYTSLHFAVEFNRERVVKLLLEHGAETNVKEKQGLTALHLACQQTARKIHTVLRNAVSISGQDDETNFDEAYKKAPSSFLESIASQTQQEDIIGLLLQFKSDVNAIDILKRSPLFHACDVDHDTFKCNFVKNQTSQSLCYILNEFYLKRTRIIEKILSSNLDVNIIDTNGQTALHFLTEMNKPFGDDKRSEVAELLLRKGANVNIRSKSGSTPLHIALKKGHFNLIEMFLKYNADPNITDQESCTALHLAASNDLLAPNFHEIINSLLAKGADVDAKQTDGKSALHLAASTRCSTSRLTPLLSADCDINCQDNRGKTALHMACVNRNADNVKSLLNHGADINIVDRYHKTAFYYFYEYQMDVLDSQENVASGRYLFNEIYYIFRDHIRKLREIGFHVNWDNISYFMKLKELNKKFAAERSRGETLVKYEDEIRNLKKLKISSFSSLYDIIFKDLNEMTIYVQNPNLKNILSSKDFKNEFPNYGAMIECQFKKGMARCEILQPAKDSLNFLTGLKLPDPCSERILKYLNNKNLKDIIKAQLYCL</sequence>
<proteinExistence type="predicted"/>
<protein>
    <submittedName>
        <fullName evidence="1">Uncharacterized protein</fullName>
    </submittedName>
</protein>
<accession>A0ACC2PQ40</accession>
<reference evidence="1" key="1">
    <citation type="submission" date="2023-04" db="EMBL/GenBank/DDBJ databases">
        <title>A chromosome-level genome assembly of the parasitoid wasp Eretmocerus hayati.</title>
        <authorList>
            <person name="Zhong Y."/>
            <person name="Liu S."/>
            <person name="Liu Y."/>
        </authorList>
    </citation>
    <scope>NUCLEOTIDE SEQUENCE</scope>
    <source>
        <strain evidence="1">ZJU_SS_LIU_2023</strain>
    </source>
</reference>
<evidence type="ECO:0000313" key="1">
    <source>
        <dbReference type="EMBL" id="KAJ8683895.1"/>
    </source>
</evidence>
<gene>
    <name evidence="1" type="ORF">QAD02_019687</name>
</gene>
<evidence type="ECO:0000313" key="2">
    <source>
        <dbReference type="Proteomes" id="UP001239111"/>
    </source>
</evidence>
<dbReference type="Proteomes" id="UP001239111">
    <property type="component" value="Chromosome 1"/>
</dbReference>
<organism evidence="1 2">
    <name type="scientific">Eretmocerus hayati</name>
    <dbReference type="NCBI Taxonomy" id="131215"/>
    <lineage>
        <taxon>Eukaryota</taxon>
        <taxon>Metazoa</taxon>
        <taxon>Ecdysozoa</taxon>
        <taxon>Arthropoda</taxon>
        <taxon>Hexapoda</taxon>
        <taxon>Insecta</taxon>
        <taxon>Pterygota</taxon>
        <taxon>Neoptera</taxon>
        <taxon>Endopterygota</taxon>
        <taxon>Hymenoptera</taxon>
        <taxon>Apocrita</taxon>
        <taxon>Proctotrupomorpha</taxon>
        <taxon>Chalcidoidea</taxon>
        <taxon>Aphelinidae</taxon>
        <taxon>Aphelininae</taxon>
        <taxon>Eretmocerus</taxon>
    </lineage>
</organism>
<keyword evidence="2" id="KW-1185">Reference proteome</keyword>
<comment type="caution">
    <text evidence="1">The sequence shown here is derived from an EMBL/GenBank/DDBJ whole genome shotgun (WGS) entry which is preliminary data.</text>
</comment>
<dbReference type="EMBL" id="CM056741">
    <property type="protein sequence ID" value="KAJ8683895.1"/>
    <property type="molecule type" value="Genomic_DNA"/>
</dbReference>